<evidence type="ECO:0000313" key="4">
    <source>
        <dbReference type="EMBL" id="KUK97446.1"/>
    </source>
</evidence>
<proteinExistence type="inferred from homology"/>
<dbReference type="GO" id="GO:0006412">
    <property type="term" value="P:translation"/>
    <property type="evidence" value="ECO:0007669"/>
    <property type="project" value="UniProtKB-UniRule"/>
</dbReference>
<dbReference type="Gene3D" id="1.10.20.60">
    <property type="entry name" value="Glu-tRNAGln amidotransferase C subunit, N-terminal domain"/>
    <property type="match status" value="1"/>
</dbReference>
<name>A0A101ILP6_9EURY</name>
<dbReference type="GO" id="GO:0050567">
    <property type="term" value="F:glutaminyl-tRNA synthase (glutamine-hydrolyzing) activity"/>
    <property type="evidence" value="ECO:0007669"/>
    <property type="project" value="UniProtKB-UniRule"/>
</dbReference>
<dbReference type="Proteomes" id="UP000053961">
    <property type="component" value="Unassembled WGS sequence"/>
</dbReference>
<evidence type="ECO:0000313" key="5">
    <source>
        <dbReference type="Proteomes" id="UP000053961"/>
    </source>
</evidence>
<evidence type="ECO:0000256" key="1">
    <source>
        <dbReference type="HAMAP-Rule" id="MF_00122"/>
    </source>
</evidence>
<dbReference type="InterPro" id="IPR036113">
    <property type="entry name" value="Asp/Glu-ADT_sf_sub_c"/>
</dbReference>
<dbReference type="PATRIC" id="fig|301375.6.peg.1839"/>
<dbReference type="EC" id="6.3.5.-" evidence="1"/>
<organism evidence="4 5">
    <name type="scientific">Methanothrix harundinacea</name>
    <dbReference type="NCBI Taxonomy" id="301375"/>
    <lineage>
        <taxon>Archaea</taxon>
        <taxon>Methanobacteriati</taxon>
        <taxon>Methanobacteriota</taxon>
        <taxon>Stenosarchaea group</taxon>
        <taxon>Methanomicrobia</taxon>
        <taxon>Methanotrichales</taxon>
        <taxon>Methanotrichaceae</taxon>
        <taxon>Methanothrix</taxon>
    </lineage>
</organism>
<comment type="subunit">
    <text evidence="1">Heterotrimer of A, B and C subunits.</text>
</comment>
<dbReference type="SUPFAM" id="SSF141000">
    <property type="entry name" value="Glu-tRNAGln amidotransferase C subunit"/>
    <property type="match status" value="1"/>
</dbReference>
<comment type="function">
    <text evidence="1">Allows the formation of correctly charged Asn-tRNA(Asn) or Gln-tRNA(Gln) through the transamidation of misacylated Asp-tRNA(Asn) or Glu-tRNA(Gln) in organisms which lack either or both of asparaginyl-tRNA or glutaminyl-tRNA synthetases. The reaction takes place in the presence of glutamine and ATP through an activated phospho-Asp-tRNA(Asn) or phospho-Glu-tRNA(Gln).</text>
</comment>
<dbReference type="HAMAP" id="MF_00122">
    <property type="entry name" value="GatC"/>
    <property type="match status" value="1"/>
</dbReference>
<reference evidence="5 6" key="2">
    <citation type="journal article" date="2015" name="MBio">
        <title>Genome-Resolved Metagenomic Analysis Reveals Roles for Candidate Phyla and Other Microbial Community Members in Biogeochemical Transformations in Oil Reservoirs.</title>
        <authorList>
            <person name="Hu P."/>
            <person name="Tom L."/>
            <person name="Singh A."/>
            <person name="Thomas B.C."/>
            <person name="Baker B.J."/>
            <person name="Piceno Y.M."/>
            <person name="Andersen G.L."/>
            <person name="Banfield J.F."/>
        </authorList>
    </citation>
    <scope>NUCLEOTIDE SEQUENCE [LARGE SCALE GENOMIC DNA]</scope>
    <source>
        <strain evidence="3">57_489</strain>
    </source>
</reference>
<evidence type="ECO:0000313" key="6">
    <source>
        <dbReference type="Proteomes" id="UP000057043"/>
    </source>
</evidence>
<keyword evidence="1" id="KW-0547">Nucleotide-binding</keyword>
<dbReference type="AlphaFoldDB" id="A0A101ILP6"/>
<gene>
    <name evidence="1" type="primary">gatC</name>
    <name evidence="3" type="ORF">XD72_0482</name>
    <name evidence="4" type="ORF">XE07_0276</name>
</gene>
<dbReference type="Proteomes" id="UP000057043">
    <property type="component" value="Unassembled WGS sequence"/>
</dbReference>
<dbReference type="GO" id="GO:0005524">
    <property type="term" value="F:ATP binding"/>
    <property type="evidence" value="ECO:0007669"/>
    <property type="project" value="UniProtKB-KW"/>
</dbReference>
<reference evidence="4" key="1">
    <citation type="journal article" date="2015" name="MBio">
        <title>Genome-resolved metagenomic analysis reveals roles for candidate phyla and other microbial community members in biogeochemical transformations in oil reservoirs.</title>
        <authorList>
            <person name="Hu P."/>
            <person name="Tom L."/>
            <person name="Singh A."/>
            <person name="Thomas B.C."/>
            <person name="Baker B.J."/>
            <person name="Piceno Y.M."/>
            <person name="Andersen G.L."/>
            <person name="Banfield J.F."/>
        </authorList>
    </citation>
    <scope>NUCLEOTIDE SEQUENCE [LARGE SCALE GENOMIC DNA]</scope>
    <source>
        <strain evidence="4">56_747</strain>
    </source>
</reference>
<dbReference type="EMBL" id="LGFT01000008">
    <property type="protein sequence ID" value="KUK45078.1"/>
    <property type="molecule type" value="Genomic_DNA"/>
</dbReference>
<keyword evidence="1" id="KW-0648">Protein biosynthesis</keyword>
<dbReference type="GO" id="GO:0006450">
    <property type="term" value="P:regulation of translational fidelity"/>
    <property type="evidence" value="ECO:0007669"/>
    <property type="project" value="InterPro"/>
</dbReference>
<dbReference type="PANTHER" id="PTHR15004">
    <property type="entry name" value="GLUTAMYL-TRNA(GLN) AMIDOTRANSFERASE SUBUNIT C, MITOCHONDRIAL"/>
    <property type="match status" value="1"/>
</dbReference>
<feature type="compositionally biased region" description="Basic and acidic residues" evidence="2">
    <location>
        <begin position="78"/>
        <end position="90"/>
    </location>
</feature>
<accession>A0A101ILP6</accession>
<protein>
    <recommendedName>
        <fullName evidence="1">Aspartyl/glutamyl-tRNA(Asn/Gln) amidotransferase subunit C</fullName>
        <shortName evidence="1">Asp/Glu-ADT subunit C</shortName>
        <ecNumber evidence="1">6.3.5.-</ecNumber>
    </recommendedName>
</protein>
<keyword evidence="4" id="KW-0808">Transferase</keyword>
<dbReference type="InterPro" id="IPR003837">
    <property type="entry name" value="GatC"/>
</dbReference>
<dbReference type="NCBIfam" id="TIGR00135">
    <property type="entry name" value="gatC"/>
    <property type="match status" value="1"/>
</dbReference>
<dbReference type="GO" id="GO:0070681">
    <property type="term" value="P:glutaminyl-tRNAGln biosynthesis via transamidation"/>
    <property type="evidence" value="ECO:0007669"/>
    <property type="project" value="TreeGrafter"/>
</dbReference>
<dbReference type="Pfam" id="PF02686">
    <property type="entry name" value="GatC"/>
    <property type="match status" value="1"/>
</dbReference>
<dbReference type="GO" id="GO:0016740">
    <property type="term" value="F:transferase activity"/>
    <property type="evidence" value="ECO:0007669"/>
    <property type="project" value="UniProtKB-KW"/>
</dbReference>
<evidence type="ECO:0000256" key="2">
    <source>
        <dbReference type="SAM" id="MobiDB-lite"/>
    </source>
</evidence>
<evidence type="ECO:0000313" key="3">
    <source>
        <dbReference type="EMBL" id="KUK45078.1"/>
    </source>
</evidence>
<keyword evidence="1" id="KW-0436">Ligase</keyword>
<comment type="caution">
    <text evidence="4">The sequence shown here is derived from an EMBL/GenBank/DDBJ whole genome shotgun (WGS) entry which is preliminary data.</text>
</comment>
<feature type="region of interest" description="Disordered" evidence="2">
    <location>
        <begin position="71"/>
        <end position="97"/>
    </location>
</feature>
<dbReference type="PANTHER" id="PTHR15004:SF0">
    <property type="entry name" value="GLUTAMYL-TRNA(GLN) AMIDOTRANSFERASE SUBUNIT C, MITOCHONDRIAL"/>
    <property type="match status" value="1"/>
</dbReference>
<sequence>MWITMITGKDVDHISWLASIKVVEEEKECFVASFNSVLDYFHQLDELDTEDVEPTYRVVDLTNVFREDEVSESLSQEESLRNASRTEKGYFKSPRIV</sequence>
<comment type="catalytic activity">
    <reaction evidence="1">
        <text>L-glutamyl-tRNA(Gln) + L-glutamine + ATP + H2O = L-glutaminyl-tRNA(Gln) + L-glutamate + ADP + phosphate + H(+)</text>
        <dbReference type="Rhea" id="RHEA:17521"/>
        <dbReference type="Rhea" id="RHEA-COMP:9681"/>
        <dbReference type="Rhea" id="RHEA-COMP:9684"/>
        <dbReference type="ChEBI" id="CHEBI:15377"/>
        <dbReference type="ChEBI" id="CHEBI:15378"/>
        <dbReference type="ChEBI" id="CHEBI:29985"/>
        <dbReference type="ChEBI" id="CHEBI:30616"/>
        <dbReference type="ChEBI" id="CHEBI:43474"/>
        <dbReference type="ChEBI" id="CHEBI:58359"/>
        <dbReference type="ChEBI" id="CHEBI:78520"/>
        <dbReference type="ChEBI" id="CHEBI:78521"/>
        <dbReference type="ChEBI" id="CHEBI:456216"/>
    </reaction>
</comment>
<comment type="catalytic activity">
    <reaction evidence="1">
        <text>L-aspartyl-tRNA(Asn) + L-glutamine + ATP + H2O = L-asparaginyl-tRNA(Asn) + L-glutamate + ADP + phosphate + 2 H(+)</text>
        <dbReference type="Rhea" id="RHEA:14513"/>
        <dbReference type="Rhea" id="RHEA-COMP:9674"/>
        <dbReference type="Rhea" id="RHEA-COMP:9677"/>
        <dbReference type="ChEBI" id="CHEBI:15377"/>
        <dbReference type="ChEBI" id="CHEBI:15378"/>
        <dbReference type="ChEBI" id="CHEBI:29985"/>
        <dbReference type="ChEBI" id="CHEBI:30616"/>
        <dbReference type="ChEBI" id="CHEBI:43474"/>
        <dbReference type="ChEBI" id="CHEBI:58359"/>
        <dbReference type="ChEBI" id="CHEBI:78515"/>
        <dbReference type="ChEBI" id="CHEBI:78516"/>
        <dbReference type="ChEBI" id="CHEBI:456216"/>
    </reaction>
</comment>
<keyword evidence="1" id="KW-0067">ATP-binding</keyword>
<dbReference type="EMBL" id="LGHB01000002">
    <property type="protein sequence ID" value="KUK97446.1"/>
    <property type="molecule type" value="Genomic_DNA"/>
</dbReference>
<comment type="similarity">
    <text evidence="1">Belongs to the GatC family.</text>
</comment>